<evidence type="ECO:0000313" key="11">
    <source>
        <dbReference type="EMBL" id="MDT8897647.1"/>
    </source>
</evidence>
<dbReference type="SUPFAM" id="SSF55781">
    <property type="entry name" value="GAF domain-like"/>
    <property type="match status" value="1"/>
</dbReference>
<dbReference type="PROSITE" id="PS50110">
    <property type="entry name" value="RESPONSE_REGULATORY"/>
    <property type="match status" value="1"/>
</dbReference>
<evidence type="ECO:0000256" key="2">
    <source>
        <dbReference type="ARBA" id="ARBA00012438"/>
    </source>
</evidence>
<dbReference type="Pfam" id="PF02518">
    <property type="entry name" value="HATPase_c"/>
    <property type="match status" value="1"/>
</dbReference>
<dbReference type="PROSITE" id="PS50112">
    <property type="entry name" value="PAS"/>
    <property type="match status" value="3"/>
</dbReference>
<evidence type="ECO:0000259" key="7">
    <source>
        <dbReference type="PROSITE" id="PS50109"/>
    </source>
</evidence>
<feature type="domain" description="PAS" evidence="9">
    <location>
        <begin position="574"/>
        <end position="645"/>
    </location>
</feature>
<dbReference type="Pfam" id="PF01590">
    <property type="entry name" value="GAF"/>
    <property type="match status" value="1"/>
</dbReference>
<feature type="domain" description="Response regulatory" evidence="8">
    <location>
        <begin position="6"/>
        <end position="121"/>
    </location>
</feature>
<dbReference type="NCBIfam" id="TIGR00229">
    <property type="entry name" value="sensory_box"/>
    <property type="match status" value="3"/>
</dbReference>
<dbReference type="PROSITE" id="PS50113">
    <property type="entry name" value="PAC"/>
    <property type="match status" value="3"/>
</dbReference>
<feature type="domain" description="PAS" evidence="9">
    <location>
        <begin position="262"/>
        <end position="336"/>
    </location>
</feature>
<evidence type="ECO:0000256" key="5">
    <source>
        <dbReference type="ARBA" id="ARBA00022777"/>
    </source>
</evidence>
<dbReference type="Proteomes" id="UP001254165">
    <property type="component" value="Unassembled WGS sequence"/>
</dbReference>
<dbReference type="SUPFAM" id="SSF52172">
    <property type="entry name" value="CheY-like"/>
    <property type="match status" value="1"/>
</dbReference>
<dbReference type="Gene3D" id="3.30.565.10">
    <property type="entry name" value="Histidine kinase-like ATPase, C-terminal domain"/>
    <property type="match status" value="1"/>
</dbReference>
<gene>
    <name evidence="11" type="ORF">QYE77_05160</name>
</gene>
<dbReference type="Gene3D" id="3.40.50.2300">
    <property type="match status" value="1"/>
</dbReference>
<keyword evidence="3 6" id="KW-0597">Phosphoprotein</keyword>
<comment type="caution">
    <text evidence="11">The sequence shown here is derived from an EMBL/GenBank/DDBJ whole genome shotgun (WGS) entry which is preliminary data.</text>
</comment>
<evidence type="ECO:0000259" key="9">
    <source>
        <dbReference type="PROSITE" id="PS50112"/>
    </source>
</evidence>
<dbReference type="CDD" id="cd00156">
    <property type="entry name" value="REC"/>
    <property type="match status" value="1"/>
</dbReference>
<dbReference type="InterPro" id="IPR035965">
    <property type="entry name" value="PAS-like_dom_sf"/>
</dbReference>
<keyword evidence="5" id="KW-0418">Kinase</keyword>
<dbReference type="CDD" id="cd00130">
    <property type="entry name" value="PAS"/>
    <property type="match status" value="3"/>
</dbReference>
<dbReference type="SUPFAM" id="SSF55874">
    <property type="entry name" value="ATPase domain of HSP90 chaperone/DNA topoisomerase II/histidine kinase"/>
    <property type="match status" value="1"/>
</dbReference>
<sequence length="936" mass="106555">MVQNYRLIVLDDDPAQGEMIKAYLELVSHYQVDVVTEVEAFWDYLDHSAYDLVLLDYKLRETNGLEVLSQIKQRGIRLPVIMITGEGDERVAVRAIQEGASDYLVKGGDYLSSLPGLIQRAIRMFELQTLAERSMEEARYQALLLDNIRDAVVVWDLEGKITYWNFAAEKLFGWKAVERLGQPASECYFNLFDPPIRMPSIEDTAGLEVERACVNRHGQHLWISSRIMPLRQYSPEARLLGFMDVSRDVTRRHQEREMLRHSQHFIARILDTSPSMLYLYDLNENRLVYVNHRLTDVLGVPAGAWFGKEGDLFAGLVHPEDADLLHQFRETLMQARDGEVLETEFRVQDSRKGWRWVYTRETIFQRNAEGKPVQILGAAQDISARRQAEEDLKRRIKSERLLADISSRLIHINQINLKSEISEGLRLLGEMIRADRVFIYVLPTGEEHLTLYTYWESQAVLRWASHRLNSQVALGDISTLWKALGTGRNLSWTALDDENETLRREYLNLQPDGAKVVLILPLMHNQRIYGVLGCESLSDVTVSFDDYLPVMREVGRTLTNAMVQADFNRALSESEARYRAIVEDHQTELICRFNPQGMLTFVNETFCRYLGRERDELSGDSIFNLVYPTDRGVLEEGIAKLTTTNPVSTYETRLREPNEREIWIEWTSRAIFDPGQQFILEIQSIGRDVTERKRLEAQVESARVQLAEANRLASIGLLAASVAHLINNPLTAIIAEAQLLLHRHGSQPLIRESAEAIEKAGWRAQQVVQKLLGFSTRASEPHTLVDINQTIYQALDLLSDPLSEMALRPALVLQQEPPPKVWGNASQLVDLWLNLLLLALDGIALGKPKHPYLALTSRCEDGQVVVEVTDNGLVIPEDELATIFEPRVVSSSEGRGTGIELTLCRELVRQNQGMIEVNSHINQTCFRVSFPGVSPN</sequence>
<dbReference type="CDD" id="cd00082">
    <property type="entry name" value="HisKA"/>
    <property type="match status" value="1"/>
</dbReference>
<dbReference type="InterPro" id="IPR001610">
    <property type="entry name" value="PAC"/>
</dbReference>
<feature type="domain" description="PAS" evidence="9">
    <location>
        <begin position="137"/>
        <end position="194"/>
    </location>
</feature>
<feature type="domain" description="PAC" evidence="10">
    <location>
        <begin position="648"/>
        <end position="701"/>
    </location>
</feature>
<dbReference type="InterPro" id="IPR013655">
    <property type="entry name" value="PAS_fold_3"/>
</dbReference>
<dbReference type="SUPFAM" id="SSF47384">
    <property type="entry name" value="Homodimeric domain of signal transducing histidine kinase"/>
    <property type="match status" value="1"/>
</dbReference>
<dbReference type="EC" id="2.7.13.3" evidence="2"/>
<dbReference type="InterPro" id="IPR001789">
    <property type="entry name" value="Sig_transdc_resp-reg_receiver"/>
</dbReference>
<dbReference type="PROSITE" id="PS50109">
    <property type="entry name" value="HIS_KIN"/>
    <property type="match status" value="1"/>
</dbReference>
<dbReference type="Gene3D" id="1.10.287.130">
    <property type="match status" value="1"/>
</dbReference>
<dbReference type="Pfam" id="PF00989">
    <property type="entry name" value="PAS"/>
    <property type="match status" value="2"/>
</dbReference>
<feature type="modified residue" description="4-aspartylphosphate" evidence="6">
    <location>
        <position position="56"/>
    </location>
</feature>
<evidence type="ECO:0000259" key="10">
    <source>
        <dbReference type="PROSITE" id="PS50113"/>
    </source>
</evidence>
<dbReference type="InterPro" id="IPR013767">
    <property type="entry name" value="PAS_fold"/>
</dbReference>
<dbReference type="InterPro" id="IPR003661">
    <property type="entry name" value="HisK_dim/P_dom"/>
</dbReference>
<dbReference type="InterPro" id="IPR000700">
    <property type="entry name" value="PAS-assoc_C"/>
</dbReference>
<dbReference type="SMART" id="SM00448">
    <property type="entry name" value="REC"/>
    <property type="match status" value="1"/>
</dbReference>
<dbReference type="RefSeq" id="WP_315624310.1">
    <property type="nucleotide sequence ID" value="NZ_JAUHMF010000001.1"/>
</dbReference>
<dbReference type="SMART" id="SM00086">
    <property type="entry name" value="PAC"/>
    <property type="match status" value="3"/>
</dbReference>
<dbReference type="InterPro" id="IPR005467">
    <property type="entry name" value="His_kinase_dom"/>
</dbReference>
<evidence type="ECO:0000256" key="3">
    <source>
        <dbReference type="ARBA" id="ARBA00022553"/>
    </source>
</evidence>
<evidence type="ECO:0000256" key="1">
    <source>
        <dbReference type="ARBA" id="ARBA00000085"/>
    </source>
</evidence>
<dbReference type="InterPro" id="IPR036890">
    <property type="entry name" value="HATPase_C_sf"/>
</dbReference>
<dbReference type="InterPro" id="IPR036097">
    <property type="entry name" value="HisK_dim/P_sf"/>
</dbReference>
<dbReference type="Pfam" id="PF00512">
    <property type="entry name" value="HisKA"/>
    <property type="match status" value="1"/>
</dbReference>
<dbReference type="PANTHER" id="PTHR43304">
    <property type="entry name" value="PHYTOCHROME-LIKE PROTEIN CPH1"/>
    <property type="match status" value="1"/>
</dbReference>
<dbReference type="SMART" id="SM00388">
    <property type="entry name" value="HisKA"/>
    <property type="match status" value="1"/>
</dbReference>
<reference evidence="11 12" key="1">
    <citation type="submission" date="2023-07" db="EMBL/GenBank/DDBJ databases">
        <title>Novel species of Thermanaerothrix with wide hydrolytic capabilities.</title>
        <authorList>
            <person name="Zayulina K.S."/>
            <person name="Podosokorskaya O.A."/>
            <person name="Elcheninov A.G."/>
        </authorList>
    </citation>
    <scope>NUCLEOTIDE SEQUENCE [LARGE SCALE GENOMIC DNA]</scope>
    <source>
        <strain evidence="11 12">4228-RoL</strain>
    </source>
</reference>
<dbReference type="SMART" id="SM00091">
    <property type="entry name" value="PAS"/>
    <property type="match status" value="3"/>
</dbReference>
<dbReference type="EMBL" id="JAUHMF010000001">
    <property type="protein sequence ID" value="MDT8897647.1"/>
    <property type="molecule type" value="Genomic_DNA"/>
</dbReference>
<keyword evidence="4" id="KW-0808">Transferase</keyword>
<dbReference type="Pfam" id="PF00072">
    <property type="entry name" value="Response_reg"/>
    <property type="match status" value="1"/>
</dbReference>
<dbReference type="InterPro" id="IPR003594">
    <property type="entry name" value="HATPase_dom"/>
</dbReference>
<dbReference type="PANTHER" id="PTHR43304:SF1">
    <property type="entry name" value="PAC DOMAIN-CONTAINING PROTEIN"/>
    <property type="match status" value="1"/>
</dbReference>
<dbReference type="InterPro" id="IPR003018">
    <property type="entry name" value="GAF"/>
</dbReference>
<feature type="domain" description="PAC" evidence="10">
    <location>
        <begin position="207"/>
        <end position="261"/>
    </location>
</feature>
<dbReference type="CDD" id="cd00075">
    <property type="entry name" value="HATPase"/>
    <property type="match status" value="1"/>
</dbReference>
<feature type="domain" description="PAC" evidence="10">
    <location>
        <begin position="341"/>
        <end position="394"/>
    </location>
</feature>
<evidence type="ECO:0000256" key="4">
    <source>
        <dbReference type="ARBA" id="ARBA00022679"/>
    </source>
</evidence>
<dbReference type="InterPro" id="IPR000014">
    <property type="entry name" value="PAS"/>
</dbReference>
<evidence type="ECO:0000313" key="12">
    <source>
        <dbReference type="Proteomes" id="UP001254165"/>
    </source>
</evidence>
<dbReference type="InterPro" id="IPR011006">
    <property type="entry name" value="CheY-like_superfamily"/>
</dbReference>
<dbReference type="SMART" id="SM00387">
    <property type="entry name" value="HATPase_c"/>
    <property type="match status" value="1"/>
</dbReference>
<dbReference type="InterPro" id="IPR052162">
    <property type="entry name" value="Sensor_kinase/Photoreceptor"/>
</dbReference>
<accession>A0ABU3NNU6</accession>
<keyword evidence="12" id="KW-1185">Reference proteome</keyword>
<comment type="catalytic activity">
    <reaction evidence="1">
        <text>ATP + protein L-histidine = ADP + protein N-phospho-L-histidine.</text>
        <dbReference type="EC" id="2.7.13.3"/>
    </reaction>
</comment>
<name>A0ABU3NNU6_9CHLR</name>
<protein>
    <recommendedName>
        <fullName evidence="2">histidine kinase</fullName>
        <ecNumber evidence="2">2.7.13.3</ecNumber>
    </recommendedName>
</protein>
<dbReference type="Gene3D" id="3.30.450.20">
    <property type="entry name" value="PAS domain"/>
    <property type="match status" value="3"/>
</dbReference>
<evidence type="ECO:0000256" key="6">
    <source>
        <dbReference type="PROSITE-ProRule" id="PRU00169"/>
    </source>
</evidence>
<dbReference type="InterPro" id="IPR029016">
    <property type="entry name" value="GAF-like_dom_sf"/>
</dbReference>
<feature type="domain" description="Histidine kinase" evidence="7">
    <location>
        <begin position="721"/>
        <end position="934"/>
    </location>
</feature>
<evidence type="ECO:0000259" key="8">
    <source>
        <dbReference type="PROSITE" id="PS50110"/>
    </source>
</evidence>
<dbReference type="SUPFAM" id="SSF55785">
    <property type="entry name" value="PYP-like sensor domain (PAS domain)"/>
    <property type="match status" value="3"/>
</dbReference>
<dbReference type="Gene3D" id="3.30.450.40">
    <property type="match status" value="1"/>
</dbReference>
<dbReference type="Pfam" id="PF08447">
    <property type="entry name" value="PAS_3"/>
    <property type="match status" value="1"/>
</dbReference>
<organism evidence="11 12">
    <name type="scientific">Thermanaerothrix solaris</name>
    <dbReference type="NCBI Taxonomy" id="3058434"/>
    <lineage>
        <taxon>Bacteria</taxon>
        <taxon>Bacillati</taxon>
        <taxon>Chloroflexota</taxon>
        <taxon>Anaerolineae</taxon>
        <taxon>Anaerolineales</taxon>
        <taxon>Anaerolineaceae</taxon>
        <taxon>Thermanaerothrix</taxon>
    </lineage>
</organism>
<proteinExistence type="predicted"/>